<dbReference type="InterPro" id="IPR027997">
    <property type="entry name" value="Largen/INSYN1"/>
</dbReference>
<dbReference type="PANTHER" id="PTHR15917:SF0">
    <property type="entry name" value="PROTEIN LARGEN"/>
    <property type="match status" value="1"/>
</dbReference>
<organism evidence="3 4">
    <name type="scientific">Anguilla anguilla</name>
    <name type="common">European freshwater eel</name>
    <name type="synonym">Muraena anguilla</name>
    <dbReference type="NCBI Taxonomy" id="7936"/>
    <lineage>
        <taxon>Eukaryota</taxon>
        <taxon>Metazoa</taxon>
        <taxon>Chordata</taxon>
        <taxon>Craniata</taxon>
        <taxon>Vertebrata</taxon>
        <taxon>Euteleostomi</taxon>
        <taxon>Actinopterygii</taxon>
        <taxon>Neopterygii</taxon>
        <taxon>Teleostei</taxon>
        <taxon>Anguilliformes</taxon>
        <taxon>Anguillidae</taxon>
        <taxon>Anguilla</taxon>
    </lineage>
</organism>
<dbReference type="AlphaFoldDB" id="A0A9D3MKX1"/>
<feature type="region of interest" description="Disordered" evidence="2">
    <location>
        <begin position="1"/>
        <end position="132"/>
    </location>
</feature>
<evidence type="ECO:0000256" key="2">
    <source>
        <dbReference type="SAM" id="MobiDB-lite"/>
    </source>
</evidence>
<evidence type="ECO:0000313" key="3">
    <source>
        <dbReference type="EMBL" id="KAG5850771.1"/>
    </source>
</evidence>
<evidence type="ECO:0000313" key="4">
    <source>
        <dbReference type="Proteomes" id="UP001044222"/>
    </source>
</evidence>
<keyword evidence="4" id="KW-1185">Reference proteome</keyword>
<feature type="compositionally biased region" description="Polar residues" evidence="2">
    <location>
        <begin position="99"/>
        <end position="113"/>
    </location>
</feature>
<accession>A0A9D3MKX1</accession>
<feature type="compositionally biased region" description="Polar residues" evidence="2">
    <location>
        <begin position="234"/>
        <end position="247"/>
    </location>
</feature>
<gene>
    <name evidence="3" type="ORF">ANANG_G00085990</name>
</gene>
<keyword evidence="1" id="KW-0175">Coiled coil</keyword>
<feature type="compositionally biased region" description="Basic and acidic residues" evidence="2">
    <location>
        <begin position="282"/>
        <end position="298"/>
    </location>
</feature>
<proteinExistence type="predicted"/>
<sequence length="467" mass="51085">MFADSRPLGQQRVSQRGNAPQHWLQNGVVVQRELVRRGPSAQAEASPFPPDRRRETGLTPPEGKGNSHVRGRINANFDERNLQRRLPLTEQKHAPQPEPVSQSGPRDSSSAGRNQAPELRQKHGSSGREPLRECVCSSHGYQTRPHPSGRKYVPPPPTGFKGQESYGVPGCVVERQFCGCGRESYHRGSRMSGQAHAATRNFNRQHGSNSTFIHGQEYSNYKHGLRDLPRAKNGQEQGCNGPSSTQGLIFPTEVPQRELDYGRQRSLCWPGGNVTHIQNKCPSKEQGQKSDPGTDRPKISQAAVRDQIRRVVVDLEGVLGGLKQVHLEMKEVVQQIELLTSNIDLGEEDPSNSLPSDTLYSSSSSGVMVSSHGGVGSHQLKQVDPACASLRNTPAHSKPPALNPSVIVANQTVTALHHGVRGAVDGIRGLWSRQREGPCQLVEEPENPKKQAAHVTLDGVGQVHHSH</sequence>
<name>A0A9D3MKX1_ANGAN</name>
<reference evidence="3" key="1">
    <citation type="submission" date="2021-01" db="EMBL/GenBank/DDBJ databases">
        <title>A chromosome-scale assembly of European eel, Anguilla anguilla.</title>
        <authorList>
            <person name="Henkel C."/>
            <person name="Jong-Raadsen S.A."/>
            <person name="Dufour S."/>
            <person name="Weltzien F.-A."/>
            <person name="Palstra A.P."/>
            <person name="Pelster B."/>
            <person name="Spaink H.P."/>
            <person name="Van Den Thillart G.E."/>
            <person name="Jansen H."/>
            <person name="Zahm M."/>
            <person name="Klopp C."/>
            <person name="Cedric C."/>
            <person name="Louis A."/>
            <person name="Berthelot C."/>
            <person name="Parey E."/>
            <person name="Roest Crollius H."/>
            <person name="Montfort J."/>
            <person name="Robinson-Rechavi M."/>
            <person name="Bucao C."/>
            <person name="Bouchez O."/>
            <person name="Gislard M."/>
            <person name="Lluch J."/>
            <person name="Milhes M."/>
            <person name="Lampietro C."/>
            <person name="Lopez Roques C."/>
            <person name="Donnadieu C."/>
            <person name="Braasch I."/>
            <person name="Desvignes T."/>
            <person name="Postlethwait J."/>
            <person name="Bobe J."/>
            <person name="Guiguen Y."/>
            <person name="Dirks R."/>
        </authorList>
    </citation>
    <scope>NUCLEOTIDE SEQUENCE</scope>
    <source>
        <strain evidence="3">Tag_6206</strain>
        <tissue evidence="3">Liver</tissue>
    </source>
</reference>
<evidence type="ECO:0008006" key="5">
    <source>
        <dbReference type="Google" id="ProtNLM"/>
    </source>
</evidence>
<feature type="region of interest" description="Disordered" evidence="2">
    <location>
        <begin position="278"/>
        <end position="302"/>
    </location>
</feature>
<dbReference type="GO" id="GO:0045793">
    <property type="term" value="P:positive regulation of cell size"/>
    <property type="evidence" value="ECO:0007669"/>
    <property type="project" value="TreeGrafter"/>
</dbReference>
<dbReference type="Proteomes" id="UP001044222">
    <property type="component" value="Unassembled WGS sequence"/>
</dbReference>
<dbReference type="PANTHER" id="PTHR15917">
    <property type="match status" value="1"/>
</dbReference>
<protein>
    <recommendedName>
        <fullName evidence="5">Protein Largen</fullName>
    </recommendedName>
</protein>
<comment type="caution">
    <text evidence="3">The sequence shown here is derived from an EMBL/GenBank/DDBJ whole genome shotgun (WGS) entry which is preliminary data.</text>
</comment>
<dbReference type="EMBL" id="JAFIRN010000004">
    <property type="protein sequence ID" value="KAG5850771.1"/>
    <property type="molecule type" value="Genomic_DNA"/>
</dbReference>
<dbReference type="GO" id="GO:0045727">
    <property type="term" value="P:positive regulation of translation"/>
    <property type="evidence" value="ECO:0007669"/>
    <property type="project" value="TreeGrafter"/>
</dbReference>
<feature type="region of interest" description="Disordered" evidence="2">
    <location>
        <begin position="230"/>
        <end position="249"/>
    </location>
</feature>
<evidence type="ECO:0000256" key="1">
    <source>
        <dbReference type="ARBA" id="ARBA00023054"/>
    </source>
</evidence>